<evidence type="ECO:0000256" key="2">
    <source>
        <dbReference type="ARBA" id="ARBA00004687"/>
    </source>
</evidence>
<feature type="transmembrane region" description="Helical" evidence="9">
    <location>
        <begin position="35"/>
        <end position="56"/>
    </location>
</feature>
<dbReference type="AlphaFoldDB" id="A0A9P7VR30"/>
<protein>
    <submittedName>
        <fullName evidence="10">Uncharacterized protein</fullName>
    </submittedName>
</protein>
<keyword evidence="6 9" id="KW-1133">Transmembrane helix</keyword>
<gene>
    <name evidence="10" type="ORF">BT62DRAFT_897819</name>
</gene>
<accession>A0A9P7VR30</accession>
<feature type="transmembrane region" description="Helical" evidence="9">
    <location>
        <begin position="88"/>
        <end position="111"/>
    </location>
</feature>
<dbReference type="GeneID" id="66105610"/>
<dbReference type="RefSeq" id="XP_043038762.1">
    <property type="nucleotide sequence ID" value="XM_043183313.1"/>
</dbReference>
<comment type="subcellular location">
    <subcellularLocation>
        <location evidence="1">Endoplasmic reticulum membrane</location>
        <topology evidence="1">Multi-pass membrane protein</topology>
    </subcellularLocation>
</comment>
<evidence type="ECO:0000256" key="3">
    <source>
        <dbReference type="ARBA" id="ARBA00022502"/>
    </source>
</evidence>
<dbReference type="OrthoDB" id="17366at2759"/>
<comment type="caution">
    <text evidence="10">The sequence shown here is derived from an EMBL/GenBank/DDBJ whole genome shotgun (WGS) entry which is preliminary data.</text>
</comment>
<dbReference type="GO" id="GO:0005789">
    <property type="term" value="C:endoplasmic reticulum membrane"/>
    <property type="evidence" value="ECO:0007669"/>
    <property type="project" value="UniProtKB-SubCell"/>
</dbReference>
<dbReference type="Proteomes" id="UP000812287">
    <property type="component" value="Unassembled WGS sequence"/>
</dbReference>
<keyword evidence="11" id="KW-1185">Reference proteome</keyword>
<keyword evidence="3" id="KW-0337">GPI-anchor biosynthesis</keyword>
<sequence>MPKKKTKTAKKAPDGASDVPDSGGVPRNEVGFFPFARYTSVVGVHTTLLLFTAFFLPRTKILSELAQRSIDISQLTSRDRPQHPFLEALTISPAMTVACMCAGSVVLQGWWGGWIRDWWFDYTSTGFGDDTRVQKAAFNSRKLSALRNAWALTLASSAILHAVLVLFGSPLLSHSLQTYLLALFLSILVIFTPAYTYGPPTLSSDTESLVVRMTWVRLFAEFSVRTPVERAIVYPAVGSIVGCWLGAVPIALDWDRPWQARLSFSIGCISSWPLTPAFGALAGYILASIGALTASAVTSLAIESIQSQRQKAV</sequence>
<dbReference type="InterPro" id="IPR009580">
    <property type="entry name" value="GPI_biosynthesis_protein_Pig-F"/>
</dbReference>
<evidence type="ECO:0000256" key="7">
    <source>
        <dbReference type="ARBA" id="ARBA00023136"/>
    </source>
</evidence>
<dbReference type="Pfam" id="PF06699">
    <property type="entry name" value="PIG-F"/>
    <property type="match status" value="1"/>
</dbReference>
<feature type="region of interest" description="Disordered" evidence="8">
    <location>
        <begin position="1"/>
        <end position="23"/>
    </location>
</feature>
<reference evidence="10" key="1">
    <citation type="submission" date="2020-11" db="EMBL/GenBank/DDBJ databases">
        <title>Adaptations for nitrogen fixation in a non-lichenized fungal sporocarp promotes dispersal by wood-feeding termites.</title>
        <authorList>
            <consortium name="DOE Joint Genome Institute"/>
            <person name="Koch R.A."/>
            <person name="Yoon G."/>
            <person name="Arayal U."/>
            <person name="Lail K."/>
            <person name="Amirebrahimi M."/>
            <person name="Labutti K."/>
            <person name="Lipzen A."/>
            <person name="Riley R."/>
            <person name="Barry K."/>
            <person name="Henrissat B."/>
            <person name="Grigoriev I.V."/>
            <person name="Herr J.R."/>
            <person name="Aime M.C."/>
        </authorList>
    </citation>
    <scope>NUCLEOTIDE SEQUENCE</scope>
    <source>
        <strain evidence="10">MCA 3950</strain>
    </source>
</reference>
<feature type="transmembrane region" description="Helical" evidence="9">
    <location>
        <begin position="281"/>
        <end position="302"/>
    </location>
</feature>
<organism evidence="10 11">
    <name type="scientific">Guyanagaster necrorhizus</name>
    <dbReference type="NCBI Taxonomy" id="856835"/>
    <lineage>
        <taxon>Eukaryota</taxon>
        <taxon>Fungi</taxon>
        <taxon>Dikarya</taxon>
        <taxon>Basidiomycota</taxon>
        <taxon>Agaricomycotina</taxon>
        <taxon>Agaricomycetes</taxon>
        <taxon>Agaricomycetidae</taxon>
        <taxon>Agaricales</taxon>
        <taxon>Marasmiineae</taxon>
        <taxon>Physalacriaceae</taxon>
        <taxon>Guyanagaster</taxon>
    </lineage>
</organism>
<evidence type="ECO:0000256" key="5">
    <source>
        <dbReference type="ARBA" id="ARBA00022824"/>
    </source>
</evidence>
<evidence type="ECO:0000256" key="9">
    <source>
        <dbReference type="SAM" id="Phobius"/>
    </source>
</evidence>
<evidence type="ECO:0000313" key="10">
    <source>
        <dbReference type="EMBL" id="KAG7445262.1"/>
    </source>
</evidence>
<evidence type="ECO:0000256" key="1">
    <source>
        <dbReference type="ARBA" id="ARBA00004477"/>
    </source>
</evidence>
<evidence type="ECO:0000256" key="4">
    <source>
        <dbReference type="ARBA" id="ARBA00022692"/>
    </source>
</evidence>
<evidence type="ECO:0000256" key="6">
    <source>
        <dbReference type="ARBA" id="ARBA00022989"/>
    </source>
</evidence>
<evidence type="ECO:0000256" key="8">
    <source>
        <dbReference type="SAM" id="MobiDB-lite"/>
    </source>
</evidence>
<keyword evidence="4 9" id="KW-0812">Transmembrane</keyword>
<evidence type="ECO:0000313" key="11">
    <source>
        <dbReference type="Proteomes" id="UP000812287"/>
    </source>
</evidence>
<dbReference type="GO" id="GO:0006506">
    <property type="term" value="P:GPI anchor biosynthetic process"/>
    <property type="evidence" value="ECO:0007669"/>
    <property type="project" value="UniProtKB-KW"/>
</dbReference>
<keyword evidence="5" id="KW-0256">Endoplasmic reticulum</keyword>
<keyword evidence="7 9" id="KW-0472">Membrane</keyword>
<dbReference type="EMBL" id="MU250537">
    <property type="protein sequence ID" value="KAG7445262.1"/>
    <property type="molecule type" value="Genomic_DNA"/>
</dbReference>
<feature type="transmembrane region" description="Helical" evidence="9">
    <location>
        <begin position="149"/>
        <end position="167"/>
    </location>
</feature>
<name>A0A9P7VR30_9AGAR</name>
<feature type="compositionally biased region" description="Basic residues" evidence="8">
    <location>
        <begin position="1"/>
        <end position="10"/>
    </location>
</feature>
<feature type="transmembrane region" description="Helical" evidence="9">
    <location>
        <begin position="232"/>
        <end position="251"/>
    </location>
</feature>
<feature type="transmembrane region" description="Helical" evidence="9">
    <location>
        <begin position="179"/>
        <end position="198"/>
    </location>
</feature>
<comment type="pathway">
    <text evidence="2">Glycolipid biosynthesis; glycosylphosphatidylinositol-anchor biosynthesis.</text>
</comment>
<proteinExistence type="predicted"/>